<sequence length="84" mass="10103">MNRPTALIRRLLITEALQEFMTREVVRIKEEMRAEGIKILDRKDNPQDVWVQYKFGNEFEEAIFMRRMLDAESRNRAKRTGMIT</sequence>
<dbReference type="Proteomes" id="UP000245380">
    <property type="component" value="Unassembled WGS sequence"/>
</dbReference>
<dbReference type="InterPro" id="IPR058600">
    <property type="entry name" value="YhjD-like"/>
</dbReference>
<dbReference type="EMBL" id="MPDK01000029">
    <property type="protein sequence ID" value="PWI56707.1"/>
    <property type="molecule type" value="Genomic_DNA"/>
</dbReference>
<dbReference type="OrthoDB" id="2376747at2"/>
<comment type="caution">
    <text evidence="1">The sequence shown here is derived from an EMBL/GenBank/DDBJ whole genome shotgun (WGS) entry which is preliminary data.</text>
</comment>
<protein>
    <submittedName>
        <fullName evidence="1">Uncharacterized protein</fullName>
    </submittedName>
</protein>
<gene>
    <name evidence="1" type="ORF">BM613_12340</name>
</gene>
<evidence type="ECO:0000313" key="1">
    <source>
        <dbReference type="EMBL" id="PWI56707.1"/>
    </source>
</evidence>
<name>A0A2U3D600_SULT2</name>
<reference evidence="1 2" key="1">
    <citation type="submission" date="2016-11" db="EMBL/GenBank/DDBJ databases">
        <title>Comparative genomics of Acidibacillus ferroxidans species.</title>
        <authorList>
            <person name="Oliveira G."/>
            <person name="Nunes G."/>
            <person name="Oliveira R."/>
            <person name="Araujo F."/>
            <person name="Salim A."/>
            <person name="Scholte L."/>
            <person name="Morais D."/>
            <person name="Nancucheo I."/>
            <person name="Johnson D.B."/>
            <person name="Grail B."/>
            <person name="Bittencourt J."/>
            <person name="Valadares R."/>
        </authorList>
    </citation>
    <scope>NUCLEOTIDE SEQUENCE [LARGE SCALE GENOMIC DNA]</scope>
    <source>
        <strain evidence="1 2">Y002</strain>
    </source>
</reference>
<keyword evidence="2" id="KW-1185">Reference proteome</keyword>
<evidence type="ECO:0000313" key="2">
    <source>
        <dbReference type="Proteomes" id="UP000245380"/>
    </source>
</evidence>
<dbReference type="RefSeq" id="WP_109431509.1">
    <property type="nucleotide sequence ID" value="NZ_MPDK01000029.1"/>
</dbReference>
<organism evidence="1 2">
    <name type="scientific">Sulfoacidibacillus thermotolerans</name>
    <name type="common">Acidibacillus sulfuroxidans</name>
    <dbReference type="NCBI Taxonomy" id="1765684"/>
    <lineage>
        <taxon>Bacteria</taxon>
        <taxon>Bacillati</taxon>
        <taxon>Bacillota</taxon>
        <taxon>Bacilli</taxon>
        <taxon>Bacillales</taxon>
        <taxon>Alicyclobacillaceae</taxon>
        <taxon>Sulfoacidibacillus</taxon>
    </lineage>
</organism>
<dbReference type="Pfam" id="PF26325">
    <property type="entry name" value="YhjD"/>
    <property type="match status" value="1"/>
</dbReference>
<proteinExistence type="predicted"/>
<accession>A0A2U3D600</accession>
<dbReference type="AlphaFoldDB" id="A0A2U3D600"/>